<keyword evidence="1" id="KW-0547">Nucleotide-binding</keyword>
<reference evidence="1 2" key="1">
    <citation type="submission" date="2019-09" db="EMBL/GenBank/DDBJ databases">
        <title>Draft genome sequences of 48 bacterial type strains from the CCUG.</title>
        <authorList>
            <person name="Tunovic T."/>
            <person name="Pineiro-Iglesias B."/>
            <person name="Unosson C."/>
            <person name="Inganas E."/>
            <person name="Ohlen M."/>
            <person name="Cardew S."/>
            <person name="Jensie-Markopoulos S."/>
            <person name="Salva-Serra F."/>
            <person name="Jaen-Luchoro D."/>
            <person name="Karlsson R."/>
            <person name="Svensson-Stadler L."/>
            <person name="Chun J."/>
            <person name="Moore E."/>
        </authorList>
    </citation>
    <scope>NUCLEOTIDE SEQUENCE [LARGE SCALE GENOMIC DNA]</scope>
    <source>
        <strain evidence="1 2">CCUG 65687</strain>
    </source>
</reference>
<evidence type="ECO:0000313" key="1">
    <source>
        <dbReference type="EMBL" id="KAB0678276.1"/>
    </source>
</evidence>
<organism evidence="1 2">
    <name type="scientific">Burkholderia territorii</name>
    <dbReference type="NCBI Taxonomy" id="1503055"/>
    <lineage>
        <taxon>Bacteria</taxon>
        <taxon>Pseudomonadati</taxon>
        <taxon>Pseudomonadota</taxon>
        <taxon>Betaproteobacteria</taxon>
        <taxon>Burkholderiales</taxon>
        <taxon>Burkholderiaceae</taxon>
        <taxon>Burkholderia</taxon>
        <taxon>Burkholderia cepacia complex</taxon>
    </lineage>
</organism>
<comment type="caution">
    <text evidence="1">The sequence shown here is derived from an EMBL/GenBank/DDBJ whole genome shotgun (WGS) entry which is preliminary data.</text>
</comment>
<sequence length="85" mass="8905">QLVAGVDRPLRLLALTPIDAVAEPGHADGEPIAATRTLRDAVSELLWRGVDALPVDDGGGNGGGEGHDRRRITLDAIRAHARKPA</sequence>
<proteinExistence type="predicted"/>
<accession>A0A6L3NIM7</accession>
<protein>
    <submittedName>
        <fullName evidence="1">ABC transporter ATP-binding protein</fullName>
    </submittedName>
</protein>
<evidence type="ECO:0000313" key="2">
    <source>
        <dbReference type="Proteomes" id="UP000473571"/>
    </source>
</evidence>
<dbReference type="Proteomes" id="UP000473571">
    <property type="component" value="Unassembled WGS sequence"/>
</dbReference>
<dbReference type="GO" id="GO:0005524">
    <property type="term" value="F:ATP binding"/>
    <property type="evidence" value="ECO:0007669"/>
    <property type="project" value="UniProtKB-KW"/>
</dbReference>
<keyword evidence="1" id="KW-0067">ATP-binding</keyword>
<feature type="non-terminal residue" evidence="1">
    <location>
        <position position="1"/>
    </location>
</feature>
<gene>
    <name evidence="1" type="ORF">F7R13_12350</name>
</gene>
<dbReference type="EMBL" id="VZOL01000122">
    <property type="protein sequence ID" value="KAB0678276.1"/>
    <property type="molecule type" value="Genomic_DNA"/>
</dbReference>
<name>A0A6L3NIM7_9BURK</name>
<dbReference type="AlphaFoldDB" id="A0A6L3NIM7"/>